<sequence>QRSDEPSSQIPDDPSSQRSNEPSTHKSTEIFQRSNESGRDERKSNSYSERHPSESSPELVQESQEKNNESKTIQHLPKLCSNLRI</sequence>
<feature type="non-terminal residue" evidence="2">
    <location>
        <position position="85"/>
    </location>
</feature>
<accession>A0A0B6XST8</accession>
<feature type="non-terminal residue" evidence="2">
    <location>
        <position position="1"/>
    </location>
</feature>
<dbReference type="AlphaFoldDB" id="A0A0B6XST8"/>
<feature type="compositionally biased region" description="Low complexity" evidence="1">
    <location>
        <begin position="1"/>
        <end position="19"/>
    </location>
</feature>
<feature type="compositionally biased region" description="Basic and acidic residues" evidence="1">
    <location>
        <begin position="36"/>
        <end position="53"/>
    </location>
</feature>
<feature type="region of interest" description="Disordered" evidence="1">
    <location>
        <begin position="1"/>
        <end position="85"/>
    </location>
</feature>
<dbReference type="EMBL" id="HACG01000222">
    <property type="protein sequence ID" value="CEK47087.1"/>
    <property type="molecule type" value="Transcribed_RNA"/>
</dbReference>
<proteinExistence type="predicted"/>
<protein>
    <submittedName>
        <fullName evidence="2">Uncharacterized protein</fullName>
    </submittedName>
</protein>
<reference evidence="2" key="1">
    <citation type="submission" date="2014-12" db="EMBL/GenBank/DDBJ databases">
        <title>Insight into the proteome of Arion vulgaris.</title>
        <authorList>
            <person name="Aradska J."/>
            <person name="Bulat T."/>
            <person name="Smidak R."/>
            <person name="Sarate P."/>
            <person name="Gangsoo J."/>
            <person name="Sialana F."/>
            <person name="Bilban M."/>
            <person name="Lubec G."/>
        </authorList>
    </citation>
    <scope>NUCLEOTIDE SEQUENCE</scope>
    <source>
        <tissue evidence="2">Skin</tissue>
    </source>
</reference>
<gene>
    <name evidence="2" type="primary">ORF531</name>
</gene>
<organism evidence="2">
    <name type="scientific">Arion vulgaris</name>
    <dbReference type="NCBI Taxonomy" id="1028688"/>
    <lineage>
        <taxon>Eukaryota</taxon>
        <taxon>Metazoa</taxon>
        <taxon>Spiralia</taxon>
        <taxon>Lophotrochozoa</taxon>
        <taxon>Mollusca</taxon>
        <taxon>Gastropoda</taxon>
        <taxon>Heterobranchia</taxon>
        <taxon>Euthyneura</taxon>
        <taxon>Panpulmonata</taxon>
        <taxon>Eupulmonata</taxon>
        <taxon>Stylommatophora</taxon>
        <taxon>Helicina</taxon>
        <taxon>Arionoidea</taxon>
        <taxon>Arionidae</taxon>
        <taxon>Arion</taxon>
    </lineage>
</organism>
<name>A0A0B6XST8_9EUPU</name>
<evidence type="ECO:0000313" key="2">
    <source>
        <dbReference type="EMBL" id="CEK47087.1"/>
    </source>
</evidence>
<evidence type="ECO:0000256" key="1">
    <source>
        <dbReference type="SAM" id="MobiDB-lite"/>
    </source>
</evidence>